<evidence type="ECO:0000259" key="2">
    <source>
        <dbReference type="Pfam" id="PF07883"/>
    </source>
</evidence>
<organism evidence="3 4">
    <name type="scientific">Labilibaculum manganireducens</name>
    <dbReference type="NCBI Taxonomy" id="1940525"/>
    <lineage>
        <taxon>Bacteria</taxon>
        <taxon>Pseudomonadati</taxon>
        <taxon>Bacteroidota</taxon>
        <taxon>Bacteroidia</taxon>
        <taxon>Marinilabiliales</taxon>
        <taxon>Marinifilaceae</taxon>
        <taxon>Labilibaculum</taxon>
    </lineage>
</organism>
<gene>
    <name evidence="3" type="ORF">BZG01_04635</name>
</gene>
<sequence length="142" mass="15546">MKKLLILFSFSSLLLFACSTSETSKTEVITLSKTSESWNGTPLPKYPDGTAEVTILKITIPPKTKLELHKHPEINAGVLLKGELTVISETNDTLHLKAGESIVELVNQWHYGKNEGTVPAEIIVFYAGIKGTSITIGKHVEE</sequence>
<reference evidence="3 4" key="1">
    <citation type="journal article" date="2017" name="Front. Microbiol.">
        <title>Labilibaculum manganireducens gen. nov., sp. nov. and Labilibaculum filiforme sp. nov., Novel Bacteroidetes Isolated from Subsurface Sediments of the Baltic Sea.</title>
        <authorList>
            <person name="Vandieken V."/>
            <person name="Marshall I.P."/>
            <person name="Niemann H."/>
            <person name="Engelen B."/>
            <person name="Cypionka H."/>
        </authorList>
    </citation>
    <scope>NUCLEOTIDE SEQUENCE [LARGE SCALE GENOMIC DNA]</scope>
    <source>
        <strain evidence="3 4">59.10-2M</strain>
    </source>
</reference>
<dbReference type="PANTHER" id="PTHR36156">
    <property type="entry name" value="SLR2101 PROTEIN"/>
    <property type="match status" value="1"/>
</dbReference>
<dbReference type="InterPro" id="IPR047142">
    <property type="entry name" value="OryJ/VirC-like"/>
</dbReference>
<comment type="caution">
    <text evidence="3">The sequence shown here is derived from an EMBL/GenBank/DDBJ whole genome shotgun (WGS) entry which is preliminary data.</text>
</comment>
<feature type="signal peptide" evidence="1">
    <location>
        <begin position="1"/>
        <end position="17"/>
    </location>
</feature>
<dbReference type="CDD" id="cd02236">
    <property type="entry name" value="cupin_CV2614-like"/>
    <property type="match status" value="1"/>
</dbReference>
<accession>A0A2N3IDU4</accession>
<dbReference type="Gene3D" id="2.60.120.10">
    <property type="entry name" value="Jelly Rolls"/>
    <property type="match status" value="1"/>
</dbReference>
<dbReference type="PANTHER" id="PTHR36156:SF2">
    <property type="entry name" value="CUPIN TYPE-2 DOMAIN-CONTAINING PROTEIN"/>
    <property type="match status" value="1"/>
</dbReference>
<evidence type="ECO:0000313" key="3">
    <source>
        <dbReference type="EMBL" id="PKQ68502.1"/>
    </source>
</evidence>
<name>A0A2N3IDU4_9BACT</name>
<protein>
    <submittedName>
        <fullName evidence="3">Cupin</fullName>
    </submittedName>
</protein>
<dbReference type="RefSeq" id="WP_101308665.1">
    <property type="nucleotide sequence ID" value="NZ_MVDE01000004.1"/>
</dbReference>
<evidence type="ECO:0000256" key="1">
    <source>
        <dbReference type="SAM" id="SignalP"/>
    </source>
</evidence>
<dbReference type="EMBL" id="MVDE01000004">
    <property type="protein sequence ID" value="PKQ68502.1"/>
    <property type="molecule type" value="Genomic_DNA"/>
</dbReference>
<dbReference type="Pfam" id="PF07883">
    <property type="entry name" value="Cupin_2"/>
    <property type="match status" value="1"/>
</dbReference>
<dbReference type="InterPro" id="IPR014710">
    <property type="entry name" value="RmlC-like_jellyroll"/>
</dbReference>
<dbReference type="Proteomes" id="UP000233618">
    <property type="component" value="Unassembled WGS sequence"/>
</dbReference>
<evidence type="ECO:0000313" key="4">
    <source>
        <dbReference type="Proteomes" id="UP000233618"/>
    </source>
</evidence>
<feature type="chain" id="PRO_5014800954" evidence="1">
    <location>
        <begin position="18"/>
        <end position="142"/>
    </location>
</feature>
<dbReference type="SUPFAM" id="SSF51182">
    <property type="entry name" value="RmlC-like cupins"/>
    <property type="match status" value="1"/>
</dbReference>
<dbReference type="PROSITE" id="PS51257">
    <property type="entry name" value="PROKAR_LIPOPROTEIN"/>
    <property type="match status" value="1"/>
</dbReference>
<dbReference type="AlphaFoldDB" id="A0A2N3IDU4"/>
<keyword evidence="4" id="KW-1185">Reference proteome</keyword>
<dbReference type="InterPro" id="IPR011051">
    <property type="entry name" value="RmlC_Cupin_sf"/>
</dbReference>
<feature type="domain" description="Cupin type-2" evidence="2">
    <location>
        <begin position="58"/>
        <end position="126"/>
    </location>
</feature>
<keyword evidence="1" id="KW-0732">Signal</keyword>
<dbReference type="InterPro" id="IPR013096">
    <property type="entry name" value="Cupin_2"/>
</dbReference>
<proteinExistence type="predicted"/>